<feature type="region of interest" description="Disordered" evidence="4">
    <location>
        <begin position="300"/>
        <end position="345"/>
    </location>
</feature>
<dbReference type="PROSITE" id="PS50893">
    <property type="entry name" value="ABC_TRANSPORTER_2"/>
    <property type="match status" value="1"/>
</dbReference>
<feature type="compositionally biased region" description="Basic and acidic residues" evidence="4">
    <location>
        <begin position="300"/>
        <end position="312"/>
    </location>
</feature>
<keyword evidence="3" id="KW-0067">ATP-binding</keyword>
<feature type="compositionally biased region" description="Polar residues" evidence="4">
    <location>
        <begin position="316"/>
        <end position="327"/>
    </location>
</feature>
<dbReference type="CDD" id="cd03255">
    <property type="entry name" value="ABC_MJ0796_LolCDE_FtsE"/>
    <property type="match status" value="1"/>
</dbReference>
<keyword evidence="1" id="KW-0813">Transport</keyword>
<evidence type="ECO:0000256" key="4">
    <source>
        <dbReference type="SAM" id="MobiDB-lite"/>
    </source>
</evidence>
<accession>A0AAU9IS55</accession>
<dbReference type="Pfam" id="PF00005">
    <property type="entry name" value="ABC_tran"/>
    <property type="match status" value="1"/>
</dbReference>
<keyword evidence="2" id="KW-0547">Nucleotide-binding</keyword>
<evidence type="ECO:0000259" key="5">
    <source>
        <dbReference type="PROSITE" id="PS50893"/>
    </source>
</evidence>
<dbReference type="InterPro" id="IPR017871">
    <property type="entry name" value="ABC_transporter-like_CS"/>
</dbReference>
<dbReference type="InterPro" id="IPR003593">
    <property type="entry name" value="AAA+_ATPase"/>
</dbReference>
<comment type="caution">
    <text evidence="6">The sequence shown here is derived from an EMBL/GenBank/DDBJ whole genome shotgun (WGS) entry which is preliminary data.</text>
</comment>
<organism evidence="6 7">
    <name type="scientific">Blepharisma stoltei</name>
    <dbReference type="NCBI Taxonomy" id="1481888"/>
    <lineage>
        <taxon>Eukaryota</taxon>
        <taxon>Sar</taxon>
        <taxon>Alveolata</taxon>
        <taxon>Ciliophora</taxon>
        <taxon>Postciliodesmatophora</taxon>
        <taxon>Heterotrichea</taxon>
        <taxon>Heterotrichida</taxon>
        <taxon>Blepharismidae</taxon>
        <taxon>Blepharisma</taxon>
    </lineage>
</organism>
<dbReference type="Proteomes" id="UP001162131">
    <property type="component" value="Unassembled WGS sequence"/>
</dbReference>
<evidence type="ECO:0000256" key="2">
    <source>
        <dbReference type="ARBA" id="ARBA00022741"/>
    </source>
</evidence>
<dbReference type="GO" id="GO:0005886">
    <property type="term" value="C:plasma membrane"/>
    <property type="evidence" value="ECO:0007669"/>
    <property type="project" value="TreeGrafter"/>
</dbReference>
<feature type="domain" description="ABC transporter" evidence="5">
    <location>
        <begin position="71"/>
        <end position="311"/>
    </location>
</feature>
<dbReference type="SUPFAM" id="SSF52540">
    <property type="entry name" value="P-loop containing nucleoside triphosphate hydrolases"/>
    <property type="match status" value="1"/>
</dbReference>
<dbReference type="PANTHER" id="PTHR24220">
    <property type="entry name" value="IMPORT ATP-BINDING PROTEIN"/>
    <property type="match status" value="1"/>
</dbReference>
<evidence type="ECO:0000313" key="7">
    <source>
        <dbReference type="Proteomes" id="UP001162131"/>
    </source>
</evidence>
<dbReference type="PANTHER" id="PTHR24220:SF688">
    <property type="entry name" value="ABC TRANSPORTER H FAMILY MEMBER 2"/>
    <property type="match status" value="1"/>
</dbReference>
<protein>
    <recommendedName>
        <fullName evidence="5">ABC transporter domain-containing protein</fullName>
    </recommendedName>
</protein>
<dbReference type="Gene3D" id="3.40.50.300">
    <property type="entry name" value="P-loop containing nucleotide triphosphate hydrolases"/>
    <property type="match status" value="1"/>
</dbReference>
<dbReference type="PROSITE" id="PS00211">
    <property type="entry name" value="ABC_TRANSPORTER_1"/>
    <property type="match status" value="1"/>
</dbReference>
<reference evidence="6" key="1">
    <citation type="submission" date="2021-09" db="EMBL/GenBank/DDBJ databases">
        <authorList>
            <consortium name="AG Swart"/>
            <person name="Singh M."/>
            <person name="Singh A."/>
            <person name="Seah K."/>
            <person name="Emmerich C."/>
        </authorList>
    </citation>
    <scope>NUCLEOTIDE SEQUENCE</scope>
    <source>
        <strain evidence="6">ATCC30299</strain>
    </source>
</reference>
<evidence type="ECO:0000256" key="1">
    <source>
        <dbReference type="ARBA" id="ARBA00022448"/>
    </source>
</evidence>
<dbReference type="GO" id="GO:0016887">
    <property type="term" value="F:ATP hydrolysis activity"/>
    <property type="evidence" value="ECO:0007669"/>
    <property type="project" value="InterPro"/>
</dbReference>
<dbReference type="FunFam" id="3.40.50.300:FF:000032">
    <property type="entry name" value="Export ABC transporter ATP-binding protein"/>
    <property type="match status" value="1"/>
</dbReference>
<dbReference type="AlphaFoldDB" id="A0AAU9IS55"/>
<dbReference type="EMBL" id="CAJZBQ010000015">
    <property type="protein sequence ID" value="CAG9316303.1"/>
    <property type="molecule type" value="Genomic_DNA"/>
</dbReference>
<dbReference type="SMART" id="SM00382">
    <property type="entry name" value="AAA"/>
    <property type="match status" value="1"/>
</dbReference>
<proteinExistence type="predicted"/>
<gene>
    <name evidence="6" type="ORF">BSTOLATCC_MIC15737</name>
</gene>
<dbReference type="InterPro" id="IPR015854">
    <property type="entry name" value="ABC_transpr_LolD-like"/>
</dbReference>
<evidence type="ECO:0000256" key="3">
    <source>
        <dbReference type="ARBA" id="ARBA00022840"/>
    </source>
</evidence>
<keyword evidence="7" id="KW-1185">Reference proteome</keyword>
<dbReference type="GO" id="GO:0022857">
    <property type="term" value="F:transmembrane transporter activity"/>
    <property type="evidence" value="ECO:0007669"/>
    <property type="project" value="TreeGrafter"/>
</dbReference>
<dbReference type="InterPro" id="IPR003439">
    <property type="entry name" value="ABC_transporter-like_ATP-bd"/>
</dbReference>
<dbReference type="InterPro" id="IPR017911">
    <property type="entry name" value="MacB-like_ATP-bd"/>
</dbReference>
<dbReference type="GO" id="GO:0098796">
    <property type="term" value="C:membrane protein complex"/>
    <property type="evidence" value="ECO:0007669"/>
    <property type="project" value="UniProtKB-ARBA"/>
</dbReference>
<name>A0AAU9IS55_9CILI</name>
<evidence type="ECO:0000313" key="6">
    <source>
        <dbReference type="EMBL" id="CAG9316303.1"/>
    </source>
</evidence>
<dbReference type="GO" id="GO:0005524">
    <property type="term" value="F:ATP binding"/>
    <property type="evidence" value="ECO:0007669"/>
    <property type="project" value="UniProtKB-KW"/>
</dbReference>
<dbReference type="InterPro" id="IPR027417">
    <property type="entry name" value="P-loop_NTPase"/>
</dbReference>
<sequence length="345" mass="38008">MEAPKNSSGDESENSYADISRSIECKSPAQVVPFPPMSIASHGSTIIRSPSQGLFNESGRSSIEPPSEVAIKLENVHKTYLIGTEGVAALRGVSFIVKKGEFVCILGTSGGGKTTLLNIMGTIDKPTKGHVWIFGSRIKANTRDSFLADLRTKRLAFVFQTFNLIASMTAIENVELPMLLYGKLSPSEIKTRARELLAKVGLEERTDHFPNQLSGGEQQRVTIARALANDPEILLLDEPTGDLDTKNTDIVMKILLDLNREGKTLIMVTHDVSLKSYAHKVVRVMDGKLIRQEEITEEERSSMIERHSEGKAALRTGTNVQLTSDMPRTTYRKPADYPALQPRVS</sequence>